<keyword evidence="3" id="KW-1185">Reference proteome</keyword>
<dbReference type="PANTHER" id="PTHR28208:SF1">
    <property type="entry name" value="FILAMENT ORGANIZATION PROTEIN APP1-LIKE, PUTATIVE (AFU_ORTHOLOGUE AFUA_1G06650)-RELATED"/>
    <property type="match status" value="1"/>
</dbReference>
<protein>
    <recommendedName>
        <fullName evidence="1">Phosphatidate phosphatase APP1 catalytic domain-containing protein</fullName>
    </recommendedName>
</protein>
<name>A0A2G4SX79_RHIZD</name>
<sequence>MMREYSIDYITSKATRECILFPTYAKRNPKNKDEWIVKAKGWALSHNCSYAKQKVMMGITKSVAGKITADQLSLQAFEQRFKYFLATNQRHKKFIIQAIGIISNLHDEERLIFDQNYLIPSLIHPTSKQDDGIMSRPSNPISSILDQLEERKNMDLFNDHQSIQLKTTSSGFFLGEFSLSHAHILNWAQAYNQCDARLIRIQSMSIDNKKKCTTTHGIANLVEPLGISIISDIDDTIKDTKILAGARTVLSKTFFEPPQGVQGMADAYMSWYTQGASFHYVSNSPFQLIPMLYQFIRDSHFPPGSMHLRDEASLLSRLVEIPGQAKREAILEIIHDFPQRRFVLVGDSGEIDLEIYTRIAVEFPDRILKIFIRDVTTPLAQEKKKKQQRPSQLSSIFYSKRSSQSFFSSSNRAMTDDVLFVRHHRSTPATINTRSSNSPVKVRPFGMRRAMTDAFAHYTMEPHLTGHKSQNVQDDVSTTEACTRLHERIEKARQQIPNIDIILFQDANVLRNDEDIQNALWGIWDNARHNPSNQ</sequence>
<dbReference type="EMBL" id="KZ303847">
    <property type="protein sequence ID" value="PHZ13390.1"/>
    <property type="molecule type" value="Genomic_DNA"/>
</dbReference>
<dbReference type="PANTHER" id="PTHR28208">
    <property type="entry name" value="PHOSPHATIDATE PHOSPHATASE APP1"/>
    <property type="match status" value="1"/>
</dbReference>
<accession>A0A2G4SX79</accession>
<evidence type="ECO:0000313" key="2">
    <source>
        <dbReference type="EMBL" id="PHZ13390.1"/>
    </source>
</evidence>
<dbReference type="STRING" id="1340429.A0A2G4SX79"/>
<dbReference type="RefSeq" id="XP_023467098.1">
    <property type="nucleotide sequence ID" value="XM_023605385.1"/>
</dbReference>
<dbReference type="Pfam" id="PF09949">
    <property type="entry name" value="APP1_cat"/>
    <property type="match status" value="1"/>
</dbReference>
<dbReference type="AlphaFoldDB" id="A0A2G4SX79"/>
<reference evidence="2 3" key="1">
    <citation type="journal article" date="2016" name="Proc. Natl. Acad. Sci. U.S.A.">
        <title>Lipid metabolic changes in an early divergent fungus govern the establishment of a mutualistic symbiosis with endobacteria.</title>
        <authorList>
            <person name="Lastovetsky O.A."/>
            <person name="Gaspar M.L."/>
            <person name="Mondo S.J."/>
            <person name="LaButti K.M."/>
            <person name="Sandor L."/>
            <person name="Grigoriev I.V."/>
            <person name="Henry S.A."/>
            <person name="Pawlowska T.E."/>
        </authorList>
    </citation>
    <scope>NUCLEOTIDE SEQUENCE [LARGE SCALE GENOMIC DNA]</scope>
    <source>
        <strain evidence="2 3">ATCC 52813</strain>
    </source>
</reference>
<gene>
    <name evidence="2" type="ORF">RHIMIDRAFT_119407</name>
</gene>
<feature type="domain" description="Phosphatidate phosphatase APP1 catalytic" evidence="1">
    <location>
        <begin position="227"/>
        <end position="374"/>
    </location>
</feature>
<dbReference type="GO" id="GO:0008195">
    <property type="term" value="F:phosphatidate phosphatase activity"/>
    <property type="evidence" value="ECO:0007669"/>
    <property type="project" value="InterPro"/>
</dbReference>
<evidence type="ECO:0000259" key="1">
    <source>
        <dbReference type="Pfam" id="PF09949"/>
    </source>
</evidence>
<organism evidence="2 3">
    <name type="scientific">Rhizopus microsporus ATCC 52813</name>
    <dbReference type="NCBI Taxonomy" id="1340429"/>
    <lineage>
        <taxon>Eukaryota</taxon>
        <taxon>Fungi</taxon>
        <taxon>Fungi incertae sedis</taxon>
        <taxon>Mucoromycota</taxon>
        <taxon>Mucoromycotina</taxon>
        <taxon>Mucoromycetes</taxon>
        <taxon>Mucorales</taxon>
        <taxon>Mucorineae</taxon>
        <taxon>Rhizopodaceae</taxon>
        <taxon>Rhizopus</taxon>
    </lineage>
</organism>
<dbReference type="GO" id="GO:0030479">
    <property type="term" value="C:actin cortical patch"/>
    <property type="evidence" value="ECO:0007669"/>
    <property type="project" value="TreeGrafter"/>
</dbReference>
<dbReference type="GeneID" id="35436375"/>
<dbReference type="InterPro" id="IPR052935">
    <property type="entry name" value="Mg2+_PAP"/>
</dbReference>
<evidence type="ECO:0000313" key="3">
    <source>
        <dbReference type="Proteomes" id="UP000242254"/>
    </source>
</evidence>
<proteinExistence type="predicted"/>
<dbReference type="InterPro" id="IPR019236">
    <property type="entry name" value="APP1_cat"/>
</dbReference>
<dbReference type="Proteomes" id="UP000242254">
    <property type="component" value="Unassembled WGS sequence"/>
</dbReference>